<organism evidence="1">
    <name type="scientific">bioreactor metagenome</name>
    <dbReference type="NCBI Taxonomy" id="1076179"/>
    <lineage>
        <taxon>unclassified sequences</taxon>
        <taxon>metagenomes</taxon>
        <taxon>ecological metagenomes</taxon>
    </lineage>
</organism>
<dbReference type="AlphaFoldDB" id="A0A645GK77"/>
<comment type="caution">
    <text evidence="1">The sequence shown here is derived from an EMBL/GenBank/DDBJ whole genome shotgun (WGS) entry which is preliminary data.</text>
</comment>
<reference evidence="1" key="1">
    <citation type="submission" date="2019-08" db="EMBL/GenBank/DDBJ databases">
        <authorList>
            <person name="Kucharzyk K."/>
            <person name="Murdoch R.W."/>
            <person name="Higgins S."/>
            <person name="Loffler F."/>
        </authorList>
    </citation>
    <scope>NUCLEOTIDE SEQUENCE</scope>
</reference>
<gene>
    <name evidence="1" type="ORF">SDC9_174051</name>
</gene>
<name>A0A645GK77_9ZZZZ</name>
<evidence type="ECO:0000313" key="1">
    <source>
        <dbReference type="EMBL" id="MPN26626.1"/>
    </source>
</evidence>
<protein>
    <submittedName>
        <fullName evidence="1">Uncharacterized protein</fullName>
    </submittedName>
</protein>
<dbReference type="EMBL" id="VSSQ01076212">
    <property type="protein sequence ID" value="MPN26626.1"/>
    <property type="molecule type" value="Genomic_DNA"/>
</dbReference>
<sequence>MEEAVHADILRNRYAAAPGFLRFEVFRGEAEGVDHHAYVIRISAL</sequence>
<proteinExistence type="predicted"/>
<accession>A0A645GK77</accession>